<organism evidence="2 3">
    <name type="scientific">Noviherbaspirillum aridicola</name>
    <dbReference type="NCBI Taxonomy" id="2849687"/>
    <lineage>
        <taxon>Bacteria</taxon>
        <taxon>Pseudomonadati</taxon>
        <taxon>Pseudomonadota</taxon>
        <taxon>Betaproteobacteria</taxon>
        <taxon>Burkholderiales</taxon>
        <taxon>Oxalobacteraceae</taxon>
        <taxon>Noviherbaspirillum</taxon>
    </lineage>
</organism>
<dbReference type="EMBL" id="BPMK01000012">
    <property type="protein sequence ID" value="GIZ52743.1"/>
    <property type="molecule type" value="Genomic_DNA"/>
</dbReference>
<dbReference type="PANTHER" id="PTHR33164:SF105">
    <property type="entry name" value="TRANSCRIPTIONAL REPRESSOR PROTEIN-RELATED"/>
    <property type="match status" value="1"/>
</dbReference>
<sequence>MSPTAAGTKPQGCTNFKLRQLTRRVSQHYDAELARTGLKTTQYSLLSVVLRLGPVQPRELARNMRMDASTLSRNMKPLVEAGLLEVLPGRDERSRSVAITEAGRARREEAQRHWRAAQDKINRVLGVDRVLALHALIDEALALLSPEETDDE</sequence>
<dbReference type="PROSITE" id="PS50995">
    <property type="entry name" value="HTH_MARR_2"/>
    <property type="match status" value="1"/>
</dbReference>
<name>A0ABQ4Q6C0_9BURK</name>
<dbReference type="Pfam" id="PF12802">
    <property type="entry name" value="MarR_2"/>
    <property type="match status" value="1"/>
</dbReference>
<dbReference type="PANTHER" id="PTHR33164">
    <property type="entry name" value="TRANSCRIPTIONAL REGULATOR, MARR FAMILY"/>
    <property type="match status" value="1"/>
</dbReference>
<dbReference type="InterPro" id="IPR036390">
    <property type="entry name" value="WH_DNA-bd_sf"/>
</dbReference>
<dbReference type="SMART" id="SM00347">
    <property type="entry name" value="HTH_MARR"/>
    <property type="match status" value="1"/>
</dbReference>
<dbReference type="RefSeq" id="WP_220809166.1">
    <property type="nucleotide sequence ID" value="NZ_BPMK01000012.1"/>
</dbReference>
<evidence type="ECO:0000313" key="2">
    <source>
        <dbReference type="EMBL" id="GIZ52743.1"/>
    </source>
</evidence>
<proteinExistence type="predicted"/>
<accession>A0ABQ4Q6C0</accession>
<evidence type="ECO:0000259" key="1">
    <source>
        <dbReference type="PROSITE" id="PS50995"/>
    </source>
</evidence>
<dbReference type="InterPro" id="IPR039422">
    <property type="entry name" value="MarR/SlyA-like"/>
</dbReference>
<reference evidence="2 3" key="1">
    <citation type="journal article" date="2022" name="Int. J. Syst. Evol. Microbiol.">
        <title>Noviherbaspirillum aridicola sp. nov., isolated from an arid soil in Pakistan.</title>
        <authorList>
            <person name="Khan I.U."/>
            <person name="Saqib M."/>
            <person name="Amin A."/>
            <person name="Hussain F."/>
            <person name="Li L."/>
            <person name="Liu Y.H."/>
            <person name="Fang B.Z."/>
            <person name="Ahmed I."/>
            <person name="Li W.J."/>
        </authorList>
    </citation>
    <scope>NUCLEOTIDE SEQUENCE [LARGE SCALE GENOMIC DNA]</scope>
    <source>
        <strain evidence="2 3">NCCP-691</strain>
    </source>
</reference>
<gene>
    <name evidence="2" type="ORF">NCCP691_27570</name>
</gene>
<feature type="domain" description="HTH marR-type" evidence="1">
    <location>
        <begin position="11"/>
        <end position="142"/>
    </location>
</feature>
<dbReference type="InterPro" id="IPR036388">
    <property type="entry name" value="WH-like_DNA-bd_sf"/>
</dbReference>
<dbReference type="Proteomes" id="UP000887222">
    <property type="component" value="Unassembled WGS sequence"/>
</dbReference>
<keyword evidence="3" id="KW-1185">Reference proteome</keyword>
<comment type="caution">
    <text evidence="2">The sequence shown here is derived from an EMBL/GenBank/DDBJ whole genome shotgun (WGS) entry which is preliminary data.</text>
</comment>
<dbReference type="Gene3D" id="1.10.10.10">
    <property type="entry name" value="Winged helix-like DNA-binding domain superfamily/Winged helix DNA-binding domain"/>
    <property type="match status" value="1"/>
</dbReference>
<evidence type="ECO:0000313" key="3">
    <source>
        <dbReference type="Proteomes" id="UP000887222"/>
    </source>
</evidence>
<dbReference type="SUPFAM" id="SSF46785">
    <property type="entry name" value="Winged helix' DNA-binding domain"/>
    <property type="match status" value="1"/>
</dbReference>
<protein>
    <recommendedName>
        <fullName evidence="1">HTH marR-type domain-containing protein</fullName>
    </recommendedName>
</protein>
<dbReference type="InterPro" id="IPR000835">
    <property type="entry name" value="HTH_MarR-typ"/>
</dbReference>